<dbReference type="InterPro" id="IPR011530">
    <property type="entry name" value="rRNA_adenine_dimethylase"/>
</dbReference>
<evidence type="ECO:0000313" key="8">
    <source>
        <dbReference type="EMBL" id="SVC23177.1"/>
    </source>
</evidence>
<dbReference type="GO" id="GO:0000179">
    <property type="term" value="F:rRNA (adenine-N6,N6-)-dimethyltransferase activity"/>
    <property type="evidence" value="ECO:0007669"/>
    <property type="project" value="InterPro"/>
</dbReference>
<dbReference type="GO" id="GO:0003723">
    <property type="term" value="F:RNA binding"/>
    <property type="evidence" value="ECO:0007669"/>
    <property type="project" value="UniProtKB-KW"/>
</dbReference>
<keyword evidence="2" id="KW-0698">rRNA processing</keyword>
<dbReference type="InterPro" id="IPR001737">
    <property type="entry name" value="KsgA/Erm"/>
</dbReference>
<feature type="domain" description="Ribosomal RNA adenine methylase transferase N-terminal" evidence="7">
    <location>
        <begin position="22"/>
        <end position="193"/>
    </location>
</feature>
<dbReference type="PROSITE" id="PS51689">
    <property type="entry name" value="SAM_RNA_A_N6_MT"/>
    <property type="match status" value="1"/>
</dbReference>
<keyword evidence="5" id="KW-0949">S-adenosyl-L-methionine</keyword>
<dbReference type="InterPro" id="IPR023165">
    <property type="entry name" value="rRNA_Ade_diMease-like_C"/>
</dbReference>
<dbReference type="HAMAP" id="MF_00607">
    <property type="entry name" value="16SrRNA_methyltr_A"/>
    <property type="match status" value="1"/>
</dbReference>
<dbReference type="NCBIfam" id="TIGR00755">
    <property type="entry name" value="ksgA"/>
    <property type="match status" value="1"/>
</dbReference>
<dbReference type="PROSITE" id="PS01131">
    <property type="entry name" value="RRNA_A_DIMETH"/>
    <property type="match status" value="1"/>
</dbReference>
<proteinExistence type="inferred from homology"/>
<evidence type="ECO:0000256" key="3">
    <source>
        <dbReference type="ARBA" id="ARBA00022603"/>
    </source>
</evidence>
<dbReference type="FunFam" id="1.10.8.100:FF:000001">
    <property type="entry name" value="Ribosomal RNA small subunit methyltransferase A"/>
    <property type="match status" value="1"/>
</dbReference>
<name>A0A382KJL2_9ZZZZ</name>
<evidence type="ECO:0000256" key="2">
    <source>
        <dbReference type="ARBA" id="ARBA00022552"/>
    </source>
</evidence>
<dbReference type="CDD" id="cd02440">
    <property type="entry name" value="AdoMet_MTases"/>
    <property type="match status" value="1"/>
</dbReference>
<dbReference type="GO" id="GO:0005829">
    <property type="term" value="C:cytosol"/>
    <property type="evidence" value="ECO:0007669"/>
    <property type="project" value="TreeGrafter"/>
</dbReference>
<dbReference type="SUPFAM" id="SSF53335">
    <property type="entry name" value="S-adenosyl-L-methionine-dependent methyltransferases"/>
    <property type="match status" value="1"/>
</dbReference>
<dbReference type="SMART" id="SM00650">
    <property type="entry name" value="rADc"/>
    <property type="match status" value="1"/>
</dbReference>
<evidence type="ECO:0000259" key="7">
    <source>
        <dbReference type="SMART" id="SM00650"/>
    </source>
</evidence>
<accession>A0A382KJL2</accession>
<dbReference type="PANTHER" id="PTHR11727">
    <property type="entry name" value="DIMETHYLADENOSINE TRANSFERASE"/>
    <property type="match status" value="1"/>
</dbReference>
<dbReference type="AlphaFoldDB" id="A0A382KJL2"/>
<dbReference type="Gene3D" id="3.40.50.150">
    <property type="entry name" value="Vaccinia Virus protein VP39"/>
    <property type="match status" value="1"/>
</dbReference>
<keyword evidence="6" id="KW-0694">RNA-binding</keyword>
<keyword evidence="4" id="KW-0808">Transferase</keyword>
<reference evidence="8" key="1">
    <citation type="submission" date="2018-05" db="EMBL/GenBank/DDBJ databases">
        <authorList>
            <person name="Lanie J.A."/>
            <person name="Ng W.-L."/>
            <person name="Kazmierczak K.M."/>
            <person name="Andrzejewski T.M."/>
            <person name="Davidsen T.M."/>
            <person name="Wayne K.J."/>
            <person name="Tettelin H."/>
            <person name="Glass J.I."/>
            <person name="Rusch D."/>
            <person name="Podicherti R."/>
            <person name="Tsui H.-C.T."/>
            <person name="Winkler M.E."/>
        </authorList>
    </citation>
    <scope>NUCLEOTIDE SEQUENCE</scope>
</reference>
<dbReference type="EMBL" id="UINC01080336">
    <property type="protein sequence ID" value="SVC23177.1"/>
    <property type="molecule type" value="Genomic_DNA"/>
</dbReference>
<dbReference type="Pfam" id="PF00398">
    <property type="entry name" value="RrnaAD"/>
    <property type="match status" value="1"/>
</dbReference>
<evidence type="ECO:0000256" key="1">
    <source>
        <dbReference type="ARBA" id="ARBA00022490"/>
    </source>
</evidence>
<dbReference type="InterPro" id="IPR020598">
    <property type="entry name" value="rRNA_Ade_methylase_Trfase_N"/>
</dbReference>
<evidence type="ECO:0000256" key="4">
    <source>
        <dbReference type="ARBA" id="ARBA00022679"/>
    </source>
</evidence>
<dbReference type="PANTHER" id="PTHR11727:SF7">
    <property type="entry name" value="DIMETHYLADENOSINE TRANSFERASE-RELATED"/>
    <property type="match status" value="1"/>
</dbReference>
<dbReference type="InterPro" id="IPR020596">
    <property type="entry name" value="rRNA_Ade_Mease_Trfase_CS"/>
</dbReference>
<dbReference type="Gene3D" id="1.10.8.100">
    <property type="entry name" value="Ribosomal RNA adenine dimethylase-like, domain 2"/>
    <property type="match status" value="1"/>
</dbReference>
<gene>
    <name evidence="8" type="ORF">METZ01_LOCUS276031</name>
</gene>
<sequence length="258" mass="28650">MSKHEIYAKRSLGQHFLLDTNLTDKIAKIANVKGSTVIEIGPGPGGLTRSLLMNGAKKIVAIEKDPRCLAALLELQRFYSKSLVIVEADAMNIDLSQISSKPFNIVANLPYNISTPLLIGWLQKIKSISQMTLTFQKEVADRLVASPSTKAYGRLSVITQWLCNVNIQFNIDSLAFVPPPKVVSSVVTLLPRDKPSAPADWLKLEKVTSAAFNQRRKMLRSSLKKFNLDFPSLGINPTLRAENLTVEQFCQIARCIRD</sequence>
<evidence type="ECO:0000256" key="6">
    <source>
        <dbReference type="ARBA" id="ARBA00022884"/>
    </source>
</evidence>
<organism evidence="8">
    <name type="scientific">marine metagenome</name>
    <dbReference type="NCBI Taxonomy" id="408172"/>
    <lineage>
        <taxon>unclassified sequences</taxon>
        <taxon>metagenomes</taxon>
        <taxon>ecological metagenomes</taxon>
    </lineage>
</organism>
<protein>
    <recommendedName>
        <fullName evidence="7">Ribosomal RNA adenine methylase transferase N-terminal domain-containing protein</fullName>
    </recommendedName>
</protein>
<keyword evidence="3" id="KW-0489">Methyltransferase</keyword>
<evidence type="ECO:0000256" key="5">
    <source>
        <dbReference type="ARBA" id="ARBA00022691"/>
    </source>
</evidence>
<dbReference type="InterPro" id="IPR029063">
    <property type="entry name" value="SAM-dependent_MTases_sf"/>
</dbReference>
<keyword evidence="1" id="KW-0963">Cytoplasm</keyword>